<gene>
    <name evidence="4" type="ORF">F4Y08_01695</name>
</gene>
<dbReference type="EMBL" id="VXPY01000013">
    <property type="protein sequence ID" value="MYD89038.1"/>
    <property type="molecule type" value="Genomic_DNA"/>
</dbReference>
<evidence type="ECO:0000259" key="3">
    <source>
        <dbReference type="Pfam" id="PF13439"/>
    </source>
</evidence>
<dbReference type="CDD" id="cd03809">
    <property type="entry name" value="GT4_MtfB-like"/>
    <property type="match status" value="1"/>
</dbReference>
<dbReference type="PANTHER" id="PTHR46401:SF2">
    <property type="entry name" value="GLYCOSYLTRANSFERASE WBBK-RELATED"/>
    <property type="match status" value="1"/>
</dbReference>
<dbReference type="FunFam" id="3.40.50.2000:FF:000119">
    <property type="entry name" value="Glycosyl transferase group 1"/>
    <property type="match status" value="1"/>
</dbReference>
<dbReference type="SUPFAM" id="SSF53756">
    <property type="entry name" value="UDP-Glycosyltransferase/glycogen phosphorylase"/>
    <property type="match status" value="1"/>
</dbReference>
<organism evidence="4">
    <name type="scientific">Caldilineaceae bacterium SB0662_bin_9</name>
    <dbReference type="NCBI Taxonomy" id="2605258"/>
    <lineage>
        <taxon>Bacteria</taxon>
        <taxon>Bacillati</taxon>
        <taxon>Chloroflexota</taxon>
        <taxon>Caldilineae</taxon>
        <taxon>Caldilineales</taxon>
        <taxon>Caldilineaceae</taxon>
    </lineage>
</organism>
<protein>
    <submittedName>
        <fullName evidence="4">Glycosyltransferase family 4 protein</fullName>
    </submittedName>
</protein>
<name>A0A6B1DNP4_9CHLR</name>
<dbReference type="AlphaFoldDB" id="A0A6B1DNP4"/>
<dbReference type="PANTHER" id="PTHR46401">
    <property type="entry name" value="GLYCOSYLTRANSFERASE WBBK-RELATED"/>
    <property type="match status" value="1"/>
</dbReference>
<feature type="domain" description="Glycosyltransferase subfamily 4-like N-terminal" evidence="3">
    <location>
        <begin position="16"/>
        <end position="176"/>
    </location>
</feature>
<evidence type="ECO:0000256" key="1">
    <source>
        <dbReference type="ARBA" id="ARBA00022679"/>
    </source>
</evidence>
<dbReference type="Pfam" id="PF13439">
    <property type="entry name" value="Glyco_transf_4"/>
    <property type="match status" value="1"/>
</dbReference>
<reference evidence="4" key="1">
    <citation type="submission" date="2019-09" db="EMBL/GenBank/DDBJ databases">
        <title>Characterisation of the sponge microbiome using genome-centric metagenomics.</title>
        <authorList>
            <person name="Engelberts J.P."/>
            <person name="Robbins S.J."/>
            <person name="De Goeij J.M."/>
            <person name="Aranda M."/>
            <person name="Bell S.C."/>
            <person name="Webster N.S."/>
        </authorList>
    </citation>
    <scope>NUCLEOTIDE SEQUENCE</scope>
    <source>
        <strain evidence="4">SB0662_bin_9</strain>
    </source>
</reference>
<dbReference type="Gene3D" id="3.40.50.2000">
    <property type="entry name" value="Glycogen Phosphorylase B"/>
    <property type="match status" value="2"/>
</dbReference>
<dbReference type="GO" id="GO:0009103">
    <property type="term" value="P:lipopolysaccharide biosynthetic process"/>
    <property type="evidence" value="ECO:0007669"/>
    <property type="project" value="TreeGrafter"/>
</dbReference>
<evidence type="ECO:0000259" key="2">
    <source>
        <dbReference type="Pfam" id="PF00534"/>
    </source>
</evidence>
<proteinExistence type="predicted"/>
<sequence>MHILIDYTPAVRQQAGIGRLTRGLVEHLPWAEPEHRIWLWSNGRPRPDLRHVRGNPIWYSPLRERDMVRLWHRAGCPWPRVEWCTPVKPHIFHATDFVLPPSGAPCQILTVHDLSFRRFPDTAPTSLARYLHHVVPRSVRRADHLIADSHSTACDLQDFWSVPEHRISVVPGAVDSALFRPVTEHNVLEAVRHKYGIGARPFILGVSTLQPRKNFARLIKAFRALADNHPELILVIGGGRGWRSQGIFDAVNEAGLENKVLFPGFVEDRDLPALYSTAECFTYPSLYEGFGLPVLEAMACGTPVLTGLNSSLAEAGGSGALYVDEHDEHAIAAGLERLLEDSALRQELRRNGFRHAACFTFAQSARKLWQAYRRAWAQVRT</sequence>
<dbReference type="InterPro" id="IPR028098">
    <property type="entry name" value="Glyco_trans_4-like_N"/>
</dbReference>
<feature type="domain" description="Glycosyl transferase family 1" evidence="2">
    <location>
        <begin position="194"/>
        <end position="353"/>
    </location>
</feature>
<dbReference type="GO" id="GO:0016757">
    <property type="term" value="F:glycosyltransferase activity"/>
    <property type="evidence" value="ECO:0007669"/>
    <property type="project" value="InterPro"/>
</dbReference>
<keyword evidence="1 4" id="KW-0808">Transferase</keyword>
<accession>A0A6B1DNP4</accession>
<dbReference type="Pfam" id="PF00534">
    <property type="entry name" value="Glycos_transf_1"/>
    <property type="match status" value="1"/>
</dbReference>
<evidence type="ECO:0000313" key="4">
    <source>
        <dbReference type="EMBL" id="MYD89038.1"/>
    </source>
</evidence>
<dbReference type="InterPro" id="IPR001296">
    <property type="entry name" value="Glyco_trans_1"/>
</dbReference>
<comment type="caution">
    <text evidence="4">The sequence shown here is derived from an EMBL/GenBank/DDBJ whole genome shotgun (WGS) entry which is preliminary data.</text>
</comment>